<evidence type="ECO:0000256" key="1">
    <source>
        <dbReference type="SAM" id="MobiDB-lite"/>
    </source>
</evidence>
<dbReference type="Proteomes" id="UP000694428">
    <property type="component" value="Unplaced"/>
</dbReference>
<feature type="compositionally biased region" description="Polar residues" evidence="1">
    <location>
        <begin position="19"/>
        <end position="28"/>
    </location>
</feature>
<keyword evidence="3" id="KW-1185">Reference proteome</keyword>
<dbReference type="AlphaFoldDB" id="A0A8C9LF84"/>
<dbReference type="Ensembl" id="ENSPSTT00000024002.1">
    <property type="protein sequence ID" value="ENSPSTP00000022833.1"/>
    <property type="gene ID" value="ENSPSTG00000016762.1"/>
</dbReference>
<organism evidence="2 3">
    <name type="scientific">Pavo cristatus</name>
    <name type="common">Indian peafowl</name>
    <name type="synonym">Blue peafowl</name>
    <dbReference type="NCBI Taxonomy" id="9049"/>
    <lineage>
        <taxon>Eukaryota</taxon>
        <taxon>Metazoa</taxon>
        <taxon>Chordata</taxon>
        <taxon>Craniata</taxon>
        <taxon>Vertebrata</taxon>
        <taxon>Euteleostomi</taxon>
        <taxon>Archelosauria</taxon>
        <taxon>Archosauria</taxon>
        <taxon>Dinosauria</taxon>
        <taxon>Saurischia</taxon>
        <taxon>Theropoda</taxon>
        <taxon>Coelurosauria</taxon>
        <taxon>Aves</taxon>
        <taxon>Neognathae</taxon>
        <taxon>Galloanserae</taxon>
        <taxon>Galliformes</taxon>
        <taxon>Phasianidae</taxon>
        <taxon>Phasianinae</taxon>
        <taxon>Pavo</taxon>
    </lineage>
</organism>
<reference evidence="2" key="2">
    <citation type="submission" date="2025-09" db="UniProtKB">
        <authorList>
            <consortium name="Ensembl"/>
        </authorList>
    </citation>
    <scope>IDENTIFICATION</scope>
</reference>
<evidence type="ECO:0000313" key="3">
    <source>
        <dbReference type="Proteomes" id="UP000694428"/>
    </source>
</evidence>
<sequence length="136" mass="14077">HVVLGPQAAVGGRLRGHSQAAQPSTLSSPPNPGHSTHPWAQHPTPGTAPNPGHSTHLAWGPSALPTPGSLGTSLPEPRVATPHTQHCCRLHAPAAGLYGSRLRSQHSGSQRGPYHCQSGGQWLSVQMETGDSAVPQ</sequence>
<feature type="region of interest" description="Disordered" evidence="1">
    <location>
        <begin position="99"/>
        <end position="119"/>
    </location>
</feature>
<accession>A0A8C9LF84</accession>
<proteinExistence type="predicted"/>
<reference evidence="2" key="1">
    <citation type="submission" date="2025-08" db="UniProtKB">
        <authorList>
            <consortium name="Ensembl"/>
        </authorList>
    </citation>
    <scope>IDENTIFICATION</scope>
</reference>
<feature type="region of interest" description="Disordered" evidence="1">
    <location>
        <begin position="1"/>
        <end position="86"/>
    </location>
</feature>
<evidence type="ECO:0000313" key="2">
    <source>
        <dbReference type="Ensembl" id="ENSPSTP00000022833.1"/>
    </source>
</evidence>
<protein>
    <submittedName>
        <fullName evidence="2">Uncharacterized protein</fullName>
    </submittedName>
</protein>
<name>A0A8C9LF84_PAVCR</name>